<organism evidence="1">
    <name type="scientific">hydrothermal vent metagenome</name>
    <dbReference type="NCBI Taxonomy" id="652676"/>
    <lineage>
        <taxon>unclassified sequences</taxon>
        <taxon>metagenomes</taxon>
        <taxon>ecological metagenomes</taxon>
    </lineage>
</organism>
<reference evidence="1" key="1">
    <citation type="submission" date="2018-06" db="EMBL/GenBank/DDBJ databases">
        <authorList>
            <person name="Zhirakovskaya E."/>
        </authorList>
    </citation>
    <scope>NUCLEOTIDE SEQUENCE</scope>
</reference>
<evidence type="ECO:0008006" key="2">
    <source>
        <dbReference type="Google" id="ProtNLM"/>
    </source>
</evidence>
<dbReference type="InterPro" id="IPR018247">
    <property type="entry name" value="EF_Hand_1_Ca_BS"/>
</dbReference>
<feature type="non-terminal residue" evidence="1">
    <location>
        <position position="1"/>
    </location>
</feature>
<proteinExistence type="predicted"/>
<dbReference type="InterPro" id="IPR036439">
    <property type="entry name" value="Dockerin_dom_sf"/>
</dbReference>
<dbReference type="InterPro" id="IPR002105">
    <property type="entry name" value="Dockerin_1_rpt"/>
</dbReference>
<name>A0A3B1E878_9ZZZZ</name>
<protein>
    <recommendedName>
        <fullName evidence="2">EF-hand domain-containing protein</fullName>
    </recommendedName>
</protein>
<dbReference type="Pfam" id="PF00404">
    <property type="entry name" value="Dockerin_1"/>
    <property type="match status" value="1"/>
</dbReference>
<dbReference type="AlphaFoldDB" id="A0A3B1E878"/>
<dbReference type="NCBIfam" id="NF041540">
    <property type="entry name" value="dockerin_GC"/>
    <property type="match status" value="1"/>
</dbReference>
<dbReference type="SUPFAM" id="SSF63446">
    <property type="entry name" value="Type I dockerin domain"/>
    <property type="match status" value="1"/>
</dbReference>
<evidence type="ECO:0000313" key="1">
    <source>
        <dbReference type="EMBL" id="VAX40847.1"/>
    </source>
</evidence>
<dbReference type="GO" id="GO:0000272">
    <property type="term" value="P:polysaccharide catabolic process"/>
    <property type="evidence" value="ECO:0007669"/>
    <property type="project" value="InterPro"/>
</dbReference>
<gene>
    <name evidence="1" type="ORF">MNBD_PLANCTO03-2159</name>
</gene>
<dbReference type="InterPro" id="IPR053783">
    <property type="entry name" value="Dockerin_dom_GC-type"/>
</dbReference>
<dbReference type="GO" id="GO:0004553">
    <property type="term" value="F:hydrolase activity, hydrolyzing O-glycosyl compounds"/>
    <property type="evidence" value="ECO:0007669"/>
    <property type="project" value="InterPro"/>
</dbReference>
<sequence>DCPPCPADFNGDSLIDTRDFIAFLGAWAAERGEDCSAGDCAADLNGDGVVDTRDFVEFLGFWAGGC</sequence>
<dbReference type="Gene3D" id="1.10.1330.10">
    <property type="entry name" value="Dockerin domain"/>
    <property type="match status" value="1"/>
</dbReference>
<accession>A0A3B1E878</accession>
<dbReference type="PROSITE" id="PS00018">
    <property type="entry name" value="EF_HAND_1"/>
    <property type="match status" value="1"/>
</dbReference>
<dbReference type="EMBL" id="UOGK01000455">
    <property type="protein sequence ID" value="VAX40847.1"/>
    <property type="molecule type" value="Genomic_DNA"/>
</dbReference>